<name>A0ABM8KDK8_9FLAO</name>
<evidence type="ECO:0000256" key="2">
    <source>
        <dbReference type="SAM" id="SignalP"/>
    </source>
</evidence>
<feature type="chain" id="PRO_5046766919" description="DUF3999 domain-containing protein" evidence="2">
    <location>
        <begin position="23"/>
        <end position="410"/>
    </location>
</feature>
<evidence type="ECO:0000313" key="3">
    <source>
        <dbReference type="EMBL" id="CAA9194904.1"/>
    </source>
</evidence>
<comment type="caution">
    <text evidence="3">The sequence shown here is derived from an EMBL/GenBank/DDBJ whole genome shotgun (WGS) entry which is preliminary data.</text>
</comment>
<dbReference type="EMBL" id="CADCST010000053">
    <property type="protein sequence ID" value="CAA9194904.1"/>
    <property type="molecule type" value="Genomic_DNA"/>
</dbReference>
<protein>
    <recommendedName>
        <fullName evidence="5">DUF3999 domain-containing protein</fullName>
    </recommendedName>
</protein>
<keyword evidence="1" id="KW-1133">Transmembrane helix</keyword>
<gene>
    <name evidence="3" type="ORF">FLACOL7796_00358</name>
</gene>
<keyword evidence="2" id="KW-0732">Signal</keyword>
<sequence length="410" mass="46956">MKLNKFILLLFFANLSFGQYQATGKIKPVSEKGFHEIVLSPEIRSYSKQDLSDIRLFDSKGNEVPYFIQTPKNNTISTFEEYTITSKTATPKKQTSVIIAIPSDKNHNQISLFIVNSDAEKRYTVSGSDDQKKWFGISNAQILDELSSTSETSVIKTITYPLNTYRYLKIDFDDQKTLPVNILKAGNFTNQIHQRSLEEITSGKSTVTENHSKKETQIHVLFDAPQIINQISFEITKPTYYNRKVVLYKKGKRQLKRKSIETEEEIATFELNSNVKNTFAISEIFEKELFIKIENNDNPPLSILKVKFSQNPVSMVAELNLNENYILKTGNKSMTAPEYDLSAFKNNIASNLPQTFVYDIQQKATVKNQTQTKSFWQQSWFMWLCILSGGATILFFTTSLVKDLKKKNGQ</sequence>
<evidence type="ECO:0000256" key="1">
    <source>
        <dbReference type="SAM" id="Phobius"/>
    </source>
</evidence>
<keyword evidence="1" id="KW-0812">Transmembrane</keyword>
<dbReference type="RefSeq" id="WP_173964365.1">
    <property type="nucleotide sequence ID" value="NZ_CADCST010000053.1"/>
</dbReference>
<keyword evidence="4" id="KW-1185">Reference proteome</keyword>
<organism evidence="3 4">
    <name type="scientific">Flavobacterium collinsii</name>
    <dbReference type="NCBI Taxonomy" id="1114861"/>
    <lineage>
        <taxon>Bacteria</taxon>
        <taxon>Pseudomonadati</taxon>
        <taxon>Bacteroidota</taxon>
        <taxon>Flavobacteriia</taxon>
        <taxon>Flavobacteriales</taxon>
        <taxon>Flavobacteriaceae</taxon>
        <taxon>Flavobacterium</taxon>
    </lineage>
</organism>
<evidence type="ECO:0000313" key="4">
    <source>
        <dbReference type="Proteomes" id="UP000474567"/>
    </source>
</evidence>
<proteinExistence type="predicted"/>
<reference evidence="3 4" key="1">
    <citation type="submission" date="2020-02" db="EMBL/GenBank/DDBJ databases">
        <authorList>
            <person name="Criscuolo A."/>
        </authorList>
    </citation>
    <scope>NUCLEOTIDE SEQUENCE [LARGE SCALE GENOMIC DNA]</scope>
    <source>
        <strain evidence="3">CECT7796</strain>
    </source>
</reference>
<dbReference type="Proteomes" id="UP000474567">
    <property type="component" value="Unassembled WGS sequence"/>
</dbReference>
<feature type="transmembrane region" description="Helical" evidence="1">
    <location>
        <begin position="380"/>
        <end position="401"/>
    </location>
</feature>
<keyword evidence="1" id="KW-0472">Membrane</keyword>
<feature type="signal peptide" evidence="2">
    <location>
        <begin position="1"/>
        <end position="22"/>
    </location>
</feature>
<evidence type="ECO:0008006" key="5">
    <source>
        <dbReference type="Google" id="ProtNLM"/>
    </source>
</evidence>
<accession>A0ABM8KDK8</accession>